<dbReference type="PANTHER" id="PTHR24171">
    <property type="entry name" value="ANKYRIN REPEAT DOMAIN-CONTAINING PROTEIN 39-RELATED"/>
    <property type="match status" value="1"/>
</dbReference>
<evidence type="ECO:0000256" key="1">
    <source>
        <dbReference type="ARBA" id="ARBA00022737"/>
    </source>
</evidence>
<feature type="repeat" description="ANK" evidence="3">
    <location>
        <begin position="12"/>
        <end position="44"/>
    </location>
</feature>
<dbReference type="Gene3D" id="1.25.40.20">
    <property type="entry name" value="Ankyrin repeat-containing domain"/>
    <property type="match status" value="2"/>
</dbReference>
<dbReference type="AlphaFoldDB" id="A0AAW2YHF5"/>
<gene>
    <name evidence="4" type="ORF">AKO1_004796</name>
</gene>
<dbReference type="GO" id="GO:0085020">
    <property type="term" value="P:protein K6-linked ubiquitination"/>
    <property type="evidence" value="ECO:0007669"/>
    <property type="project" value="TreeGrafter"/>
</dbReference>
<organism evidence="4 5">
    <name type="scientific">Acrasis kona</name>
    <dbReference type="NCBI Taxonomy" id="1008807"/>
    <lineage>
        <taxon>Eukaryota</taxon>
        <taxon>Discoba</taxon>
        <taxon>Heterolobosea</taxon>
        <taxon>Tetramitia</taxon>
        <taxon>Eutetramitia</taxon>
        <taxon>Acrasidae</taxon>
        <taxon>Acrasis</taxon>
    </lineage>
</organism>
<evidence type="ECO:0000256" key="2">
    <source>
        <dbReference type="ARBA" id="ARBA00023043"/>
    </source>
</evidence>
<feature type="repeat" description="ANK" evidence="3">
    <location>
        <begin position="221"/>
        <end position="259"/>
    </location>
</feature>
<sequence>MQSNHCEVHAQVGGSLIHSAAARGDVDMIKSHLGSGEDINAYCEKITGVSHIGRLQLHFTARECTPLIIGVAARNIEVVQYLLEHGANPNLKTKQGESSKSALTIAILKSTANKDFIPLIKVLLDAGADPNSKYNDPDLDVKDISALQVALEAGMEQESFLLLDKGASATDVSTDIQGIFGKRLVYPLHCSIECASPAIVDRLLSLGADVNFKASQNDFFTQVTALHTAAGRASSIKKDLRPVLKTLLDHGADINAVCENGDTALHYAFKNDSNNEAQFLIEHGADQTIKNKQGKVASQCKNK</sequence>
<evidence type="ECO:0008006" key="6">
    <source>
        <dbReference type="Google" id="ProtNLM"/>
    </source>
</evidence>
<dbReference type="InterPro" id="IPR036770">
    <property type="entry name" value="Ankyrin_rpt-contain_sf"/>
</dbReference>
<protein>
    <recommendedName>
        <fullName evidence="6">Ankyrin repeat protein</fullName>
    </recommendedName>
</protein>
<dbReference type="PROSITE" id="PS50088">
    <property type="entry name" value="ANK_REPEAT"/>
    <property type="match status" value="4"/>
</dbReference>
<dbReference type="SMART" id="SM00248">
    <property type="entry name" value="ANK"/>
    <property type="match status" value="7"/>
</dbReference>
<dbReference type="Proteomes" id="UP001431209">
    <property type="component" value="Unassembled WGS sequence"/>
</dbReference>
<evidence type="ECO:0000256" key="3">
    <source>
        <dbReference type="PROSITE-ProRule" id="PRU00023"/>
    </source>
</evidence>
<reference evidence="4 5" key="1">
    <citation type="submission" date="2024-03" db="EMBL/GenBank/DDBJ databases">
        <title>The Acrasis kona genome and developmental transcriptomes reveal deep origins of eukaryotic multicellular pathways.</title>
        <authorList>
            <person name="Sheikh S."/>
            <person name="Fu C.-J."/>
            <person name="Brown M.W."/>
            <person name="Baldauf S.L."/>
        </authorList>
    </citation>
    <scope>NUCLEOTIDE SEQUENCE [LARGE SCALE GENOMIC DNA]</scope>
    <source>
        <strain evidence="4 5">ATCC MYA-3509</strain>
    </source>
</reference>
<feature type="repeat" description="ANK" evidence="3">
    <location>
        <begin position="260"/>
        <end position="292"/>
    </location>
</feature>
<accession>A0AAW2YHF5</accession>
<dbReference type="SUPFAM" id="SSF48403">
    <property type="entry name" value="Ankyrin repeat"/>
    <property type="match status" value="1"/>
</dbReference>
<proteinExistence type="predicted"/>
<dbReference type="GO" id="GO:0004842">
    <property type="term" value="F:ubiquitin-protein transferase activity"/>
    <property type="evidence" value="ECO:0007669"/>
    <property type="project" value="TreeGrafter"/>
</dbReference>
<dbReference type="EMBL" id="JAOPGA020000020">
    <property type="protein sequence ID" value="KAL0476365.1"/>
    <property type="molecule type" value="Genomic_DNA"/>
</dbReference>
<evidence type="ECO:0000313" key="5">
    <source>
        <dbReference type="Proteomes" id="UP001431209"/>
    </source>
</evidence>
<dbReference type="PROSITE" id="PS50297">
    <property type="entry name" value="ANK_REP_REGION"/>
    <property type="match status" value="2"/>
</dbReference>
<feature type="repeat" description="ANK" evidence="3">
    <location>
        <begin position="62"/>
        <end position="94"/>
    </location>
</feature>
<keyword evidence="5" id="KW-1185">Reference proteome</keyword>
<comment type="caution">
    <text evidence="4">The sequence shown here is derived from an EMBL/GenBank/DDBJ whole genome shotgun (WGS) entry which is preliminary data.</text>
</comment>
<dbReference type="PANTHER" id="PTHR24171:SF8">
    <property type="entry name" value="BRCA1-ASSOCIATED RING DOMAIN PROTEIN 1"/>
    <property type="match status" value="1"/>
</dbReference>
<dbReference type="Pfam" id="PF12796">
    <property type="entry name" value="Ank_2"/>
    <property type="match status" value="2"/>
</dbReference>
<keyword evidence="1" id="KW-0677">Repeat</keyword>
<name>A0AAW2YHF5_9EUKA</name>
<evidence type="ECO:0000313" key="4">
    <source>
        <dbReference type="EMBL" id="KAL0476365.1"/>
    </source>
</evidence>
<keyword evidence="2 3" id="KW-0040">ANK repeat</keyword>
<dbReference type="InterPro" id="IPR002110">
    <property type="entry name" value="Ankyrin_rpt"/>
</dbReference>
<dbReference type="PRINTS" id="PR01415">
    <property type="entry name" value="ANKYRIN"/>
</dbReference>